<dbReference type="PANTHER" id="PTHR33375:SF1">
    <property type="entry name" value="CHROMOSOME-PARTITIONING PROTEIN PARB-RELATED"/>
    <property type="match status" value="1"/>
</dbReference>
<comment type="caution">
    <text evidence="7">The sequence shown here is derived from an EMBL/GenBank/DDBJ whole genome shotgun (WGS) entry which is preliminary data.</text>
</comment>
<reference evidence="7 8" key="1">
    <citation type="submission" date="2017-10" db="EMBL/GenBank/DDBJ databases">
        <title>Novel microbial diversity and functional potential in the marine mammal oral microbiome.</title>
        <authorList>
            <person name="Dudek N.K."/>
            <person name="Sun C.L."/>
            <person name="Burstein D."/>
            <person name="Kantor R.S."/>
            <person name="Aliaga Goltsman D.S."/>
            <person name="Bik E.M."/>
            <person name="Thomas B.C."/>
            <person name="Banfield J.F."/>
            <person name="Relman D.A."/>
        </authorList>
    </citation>
    <scope>NUCLEOTIDE SEQUENCE [LARGE SCALE GENOMIC DNA]</scope>
    <source>
        <strain evidence="7">DOLJORAL78_50_517</strain>
    </source>
</reference>
<dbReference type="SUPFAM" id="SSF110849">
    <property type="entry name" value="ParB/Sulfiredoxin"/>
    <property type="match status" value="1"/>
</dbReference>
<dbReference type="InterPro" id="IPR057240">
    <property type="entry name" value="ParB_dimer_C"/>
</dbReference>
<evidence type="ECO:0000256" key="5">
    <source>
        <dbReference type="ARBA" id="ARBA00025472"/>
    </source>
</evidence>
<dbReference type="GO" id="GO:0045881">
    <property type="term" value="P:positive regulation of sporulation resulting in formation of a cellular spore"/>
    <property type="evidence" value="ECO:0007669"/>
    <property type="project" value="TreeGrafter"/>
</dbReference>
<proteinExistence type="inferred from homology"/>
<evidence type="ECO:0000313" key="7">
    <source>
        <dbReference type="EMBL" id="PIE83634.1"/>
    </source>
</evidence>
<dbReference type="EMBL" id="PDTV01000004">
    <property type="protein sequence ID" value="PIE83634.1"/>
    <property type="molecule type" value="Genomic_DNA"/>
</dbReference>
<dbReference type="FunFam" id="1.10.10.2830:FF:000001">
    <property type="entry name" value="Chromosome partitioning protein ParB"/>
    <property type="match status" value="1"/>
</dbReference>
<dbReference type="Proteomes" id="UP000229278">
    <property type="component" value="Unassembled WGS sequence"/>
</dbReference>
<dbReference type="NCBIfam" id="TIGR00180">
    <property type="entry name" value="parB_part"/>
    <property type="match status" value="1"/>
</dbReference>
<dbReference type="SMART" id="SM00470">
    <property type="entry name" value="ParB"/>
    <property type="match status" value="1"/>
</dbReference>
<dbReference type="Gene3D" id="3.90.1530.30">
    <property type="match status" value="1"/>
</dbReference>
<dbReference type="Gene3D" id="1.10.10.2830">
    <property type="match status" value="1"/>
</dbReference>
<dbReference type="GO" id="GO:0007059">
    <property type="term" value="P:chromosome segregation"/>
    <property type="evidence" value="ECO:0007669"/>
    <property type="project" value="UniProtKB-KW"/>
</dbReference>
<dbReference type="InterPro" id="IPR036086">
    <property type="entry name" value="ParB/Sulfiredoxin_sf"/>
</dbReference>
<dbReference type="CDD" id="cd16393">
    <property type="entry name" value="SPO0J_N"/>
    <property type="match status" value="1"/>
</dbReference>
<sequence length="286" mass="32211">MMRKKGGLGRGLDALLGAGVEHVESRESLRQLPIDQIHRSRYQPRQDLREDTLQDLADSIRTQGLVQPVVVRSLDEGGYELIAGERRWRASQLAGLQEIPAVIREASDQTVVAMALIENIQREDLNPLEEAQALQRLIAEFDLTHQQAAEAVGRSRATVSNLLRLLELAEDVQQWVRARKLDMGHARALLQLPLSLQREAAQQVLLHGLSARETENLVRRLRQKEQGCEINTVEQSMDPNVRLLQDDLSERFGAKVQVRHGVSGKGRVIIHYNTLDELDGIVSKMK</sequence>
<feature type="domain" description="ParB-like N-terminal" evidence="6">
    <location>
        <begin position="30"/>
        <end position="120"/>
    </location>
</feature>
<protein>
    <recommendedName>
        <fullName evidence="2">Probable chromosome-partitioning protein ParB</fullName>
    </recommendedName>
</protein>
<dbReference type="InterPro" id="IPR050336">
    <property type="entry name" value="Chromosome_partition/occlusion"/>
</dbReference>
<dbReference type="FunFam" id="3.90.1530.30:FF:000001">
    <property type="entry name" value="Chromosome partitioning protein ParB"/>
    <property type="match status" value="1"/>
</dbReference>
<dbReference type="InterPro" id="IPR003115">
    <property type="entry name" value="ParB_N"/>
</dbReference>
<evidence type="ECO:0000313" key="8">
    <source>
        <dbReference type="Proteomes" id="UP000229278"/>
    </source>
</evidence>
<comment type="similarity">
    <text evidence="1">Belongs to the ParB family.</text>
</comment>
<dbReference type="InterPro" id="IPR041468">
    <property type="entry name" value="HTH_ParB/Spo0J"/>
</dbReference>
<gene>
    <name evidence="7" type="ORF">CSA09_02010</name>
</gene>
<accession>A0A2G6PGE5</accession>
<evidence type="ECO:0000256" key="4">
    <source>
        <dbReference type="ARBA" id="ARBA00023125"/>
    </source>
</evidence>
<dbReference type="InterPro" id="IPR004437">
    <property type="entry name" value="ParB/RepB/Spo0J"/>
</dbReference>
<dbReference type="Pfam" id="PF23552">
    <property type="entry name" value="ParB_C"/>
    <property type="match status" value="1"/>
</dbReference>
<dbReference type="Pfam" id="PF17762">
    <property type="entry name" value="HTH_ParB"/>
    <property type="match status" value="1"/>
</dbReference>
<evidence type="ECO:0000256" key="2">
    <source>
        <dbReference type="ARBA" id="ARBA00022372"/>
    </source>
</evidence>
<dbReference type="GO" id="GO:0005694">
    <property type="term" value="C:chromosome"/>
    <property type="evidence" value="ECO:0007669"/>
    <property type="project" value="TreeGrafter"/>
</dbReference>
<name>A0A2G6PGE5_9GAMM</name>
<evidence type="ECO:0000256" key="1">
    <source>
        <dbReference type="ARBA" id="ARBA00006295"/>
    </source>
</evidence>
<keyword evidence="3" id="KW-0159">Chromosome partition</keyword>
<dbReference type="SUPFAM" id="SSF109709">
    <property type="entry name" value="KorB DNA-binding domain-like"/>
    <property type="match status" value="1"/>
</dbReference>
<dbReference type="Pfam" id="PF02195">
    <property type="entry name" value="ParB_N"/>
    <property type="match status" value="1"/>
</dbReference>
<keyword evidence="4" id="KW-0238">DNA-binding</keyword>
<dbReference type="AlphaFoldDB" id="A0A2G6PGE5"/>
<evidence type="ECO:0000259" key="6">
    <source>
        <dbReference type="SMART" id="SM00470"/>
    </source>
</evidence>
<dbReference type="PANTHER" id="PTHR33375">
    <property type="entry name" value="CHROMOSOME-PARTITIONING PROTEIN PARB-RELATED"/>
    <property type="match status" value="1"/>
</dbReference>
<comment type="function">
    <text evidence="5">Involved in chromosome partition. Localize to both poles of the predivisional cell following completion of DNA replication. Binds to the DNA origin of replication.</text>
</comment>
<dbReference type="GO" id="GO:0003677">
    <property type="term" value="F:DNA binding"/>
    <property type="evidence" value="ECO:0007669"/>
    <property type="project" value="UniProtKB-KW"/>
</dbReference>
<evidence type="ECO:0000256" key="3">
    <source>
        <dbReference type="ARBA" id="ARBA00022829"/>
    </source>
</evidence>
<organism evidence="7 8">
    <name type="scientific">Candidatus Contendibacter odensensis</name>
    <dbReference type="NCBI Taxonomy" id="1400860"/>
    <lineage>
        <taxon>Bacteria</taxon>
        <taxon>Pseudomonadati</taxon>
        <taxon>Pseudomonadota</taxon>
        <taxon>Gammaproteobacteria</taxon>
        <taxon>Candidatus Competibacteraceae</taxon>
        <taxon>Candidatus Contendibacter</taxon>
    </lineage>
</organism>